<evidence type="ECO:0000313" key="9">
    <source>
        <dbReference type="Proteomes" id="UP000437736"/>
    </source>
</evidence>
<sequence length="386" mass="39795">MTTDHPAAPTPEGQAPQPPTRRRGRRLLTRYALLWGVPVAAALVWVAVWSPPSTSAASVTTAGANGSGYPSYTFKGTSRPGYPSYKGVTGRSPGPPATSGLSGLSGELQVSGTTGGARISHAYGRYGKGAELRTQVNGVYRISSLAKARTAATSILRSGEKAQTDEGTPGAISHGTINAAMIFQDHCAACHGETARGTVRGPSLVGVGEAMVDFQLSTGRMPKEVYGHRPEPYTPILSVLEIKALDRYVTALAAKGGPSIPSVNASIGNIAQGGVLFRENCASCHGWGGAGGELVNRPVPRITEATPLVLGEAVRSGPAQMPVFGTEVISKSGLNDVAAYLNYIKHPDNAGGNGLSHLGPVASGAVAWIVGALLIVAAMRWIGKRA</sequence>
<dbReference type="PROSITE" id="PS51007">
    <property type="entry name" value="CYTC"/>
    <property type="match status" value="2"/>
</dbReference>
<dbReference type="PANTHER" id="PTHR33751:SF13">
    <property type="entry name" value="CYTOCHROME BC1 COMPLEX CYTOCHROME C SUBUNIT"/>
    <property type="match status" value="1"/>
</dbReference>
<dbReference type="PANTHER" id="PTHR33751">
    <property type="entry name" value="CBB3-TYPE CYTOCHROME C OXIDASE SUBUNIT FIXP"/>
    <property type="match status" value="1"/>
</dbReference>
<keyword evidence="3 4" id="KW-0408">Iron</keyword>
<evidence type="ECO:0000256" key="6">
    <source>
        <dbReference type="SAM" id="Phobius"/>
    </source>
</evidence>
<feature type="domain" description="Cytochrome c" evidence="7">
    <location>
        <begin position="174"/>
        <end position="253"/>
    </location>
</feature>
<name>A0ABW9QRW3_9ACTN</name>
<proteinExistence type="predicted"/>
<dbReference type="Pfam" id="PF13442">
    <property type="entry name" value="Cytochrome_CBB3"/>
    <property type="match status" value="1"/>
</dbReference>
<evidence type="ECO:0000256" key="3">
    <source>
        <dbReference type="ARBA" id="ARBA00023004"/>
    </source>
</evidence>
<feature type="transmembrane region" description="Helical" evidence="6">
    <location>
        <begin position="365"/>
        <end position="383"/>
    </location>
</feature>
<keyword evidence="6" id="KW-0812">Transmembrane</keyword>
<dbReference type="SUPFAM" id="SSF46626">
    <property type="entry name" value="Cytochrome c"/>
    <property type="match status" value="2"/>
</dbReference>
<keyword evidence="2 4" id="KW-0479">Metal-binding</keyword>
<accession>A0ABW9QRW3</accession>
<feature type="transmembrane region" description="Helical" evidence="6">
    <location>
        <begin position="31"/>
        <end position="50"/>
    </location>
</feature>
<evidence type="ECO:0000256" key="1">
    <source>
        <dbReference type="ARBA" id="ARBA00022617"/>
    </source>
</evidence>
<evidence type="ECO:0000256" key="4">
    <source>
        <dbReference type="PROSITE-ProRule" id="PRU00433"/>
    </source>
</evidence>
<dbReference type="InterPro" id="IPR036909">
    <property type="entry name" value="Cyt_c-like_dom_sf"/>
</dbReference>
<dbReference type="Proteomes" id="UP000437736">
    <property type="component" value="Unassembled WGS sequence"/>
</dbReference>
<feature type="region of interest" description="Disordered" evidence="5">
    <location>
        <begin position="1"/>
        <end position="23"/>
    </location>
</feature>
<gene>
    <name evidence="8" type="ORF">GHK86_06695</name>
</gene>
<keyword evidence="1 4" id="KW-0349">Heme</keyword>
<keyword evidence="6" id="KW-1133">Transmembrane helix</keyword>
<dbReference type="InterPro" id="IPR009056">
    <property type="entry name" value="Cyt_c-like_dom"/>
</dbReference>
<dbReference type="InterPro" id="IPR050597">
    <property type="entry name" value="Cytochrome_c_Oxidase_Subunit"/>
</dbReference>
<protein>
    <recommendedName>
        <fullName evidence="7">Cytochrome c domain-containing protein</fullName>
    </recommendedName>
</protein>
<keyword evidence="6" id="KW-0472">Membrane</keyword>
<reference evidence="8 9" key="1">
    <citation type="submission" date="2019-11" db="EMBL/GenBank/DDBJ databases">
        <title>Acidiferrimicrobium australis gen. nov., sp. nov., an acidophilic and obligately heterotrophic, member of the Actinobacteria that catalyses dissimilatory oxido- reduction of iron isolated from metal-rich acidic water in Chile.</title>
        <authorList>
            <person name="Gonzalez D."/>
            <person name="Huber K."/>
            <person name="Hedrich S."/>
            <person name="Rojas-Villalobos C."/>
            <person name="Quatrini R."/>
            <person name="Dinamarca M.A."/>
            <person name="Schwarz A."/>
            <person name="Canales C."/>
            <person name="Nancucheo I."/>
        </authorList>
    </citation>
    <scope>NUCLEOTIDE SEQUENCE [LARGE SCALE GENOMIC DNA]</scope>
    <source>
        <strain evidence="8 9">USS-CCA1</strain>
    </source>
</reference>
<organism evidence="8 9">
    <name type="scientific">Acidiferrimicrobium australe</name>
    <dbReference type="NCBI Taxonomy" id="2664430"/>
    <lineage>
        <taxon>Bacteria</taxon>
        <taxon>Bacillati</taxon>
        <taxon>Actinomycetota</taxon>
        <taxon>Acidimicrobiia</taxon>
        <taxon>Acidimicrobiales</taxon>
        <taxon>Acidimicrobiaceae</taxon>
        <taxon>Acidiferrimicrobium</taxon>
    </lineage>
</organism>
<keyword evidence="9" id="KW-1185">Reference proteome</keyword>
<feature type="region of interest" description="Disordered" evidence="5">
    <location>
        <begin position="83"/>
        <end position="112"/>
    </location>
</feature>
<dbReference type="Gene3D" id="1.10.760.10">
    <property type="entry name" value="Cytochrome c-like domain"/>
    <property type="match status" value="2"/>
</dbReference>
<comment type="caution">
    <text evidence="8">The sequence shown here is derived from an EMBL/GenBank/DDBJ whole genome shotgun (WGS) entry which is preliminary data.</text>
</comment>
<evidence type="ECO:0000313" key="8">
    <source>
        <dbReference type="EMBL" id="MST32407.1"/>
    </source>
</evidence>
<evidence type="ECO:0000256" key="5">
    <source>
        <dbReference type="SAM" id="MobiDB-lite"/>
    </source>
</evidence>
<feature type="domain" description="Cytochrome c" evidence="7">
    <location>
        <begin position="268"/>
        <end position="386"/>
    </location>
</feature>
<evidence type="ECO:0000259" key="7">
    <source>
        <dbReference type="PROSITE" id="PS51007"/>
    </source>
</evidence>
<dbReference type="EMBL" id="WJHE01000287">
    <property type="protein sequence ID" value="MST32407.1"/>
    <property type="molecule type" value="Genomic_DNA"/>
</dbReference>
<evidence type="ECO:0000256" key="2">
    <source>
        <dbReference type="ARBA" id="ARBA00022723"/>
    </source>
</evidence>